<keyword evidence="12" id="KW-1185">Reference proteome</keyword>
<feature type="transmembrane region" description="Helical" evidence="10">
    <location>
        <begin position="288"/>
        <end position="312"/>
    </location>
</feature>
<protein>
    <recommendedName>
        <fullName evidence="10">Mannosyltransferase</fullName>
        <ecNumber evidence="10">2.4.1.-</ecNumber>
    </recommendedName>
</protein>
<feature type="transmembrane region" description="Helical" evidence="10">
    <location>
        <begin position="98"/>
        <end position="117"/>
    </location>
</feature>
<feature type="non-terminal residue" evidence="11">
    <location>
        <position position="514"/>
    </location>
</feature>
<dbReference type="RefSeq" id="XP_005849704.1">
    <property type="nucleotide sequence ID" value="XM_005849642.1"/>
</dbReference>
<dbReference type="GO" id="GO:0000026">
    <property type="term" value="F:alpha-1,2-mannosyltransferase activity"/>
    <property type="evidence" value="ECO:0007669"/>
    <property type="project" value="TreeGrafter"/>
</dbReference>
<dbReference type="EC" id="2.4.1.-" evidence="10"/>
<comment type="subcellular location">
    <subcellularLocation>
        <location evidence="1 10">Endoplasmic reticulum membrane</location>
        <topology evidence="1 10">Multi-pass membrane protein</topology>
    </subcellularLocation>
</comment>
<evidence type="ECO:0000256" key="7">
    <source>
        <dbReference type="ARBA" id="ARBA00022824"/>
    </source>
</evidence>
<feature type="transmembrane region" description="Helical" evidence="10">
    <location>
        <begin position="71"/>
        <end position="91"/>
    </location>
</feature>
<dbReference type="PANTHER" id="PTHR22760">
    <property type="entry name" value="GLYCOSYLTRANSFERASE"/>
    <property type="match status" value="1"/>
</dbReference>
<evidence type="ECO:0000256" key="8">
    <source>
        <dbReference type="ARBA" id="ARBA00022989"/>
    </source>
</evidence>
<feature type="transmembrane region" description="Helical" evidence="10">
    <location>
        <begin position="148"/>
        <end position="168"/>
    </location>
</feature>
<name>E1Z9Y6_CHLVA</name>
<organism evidence="12">
    <name type="scientific">Chlorella variabilis</name>
    <name type="common">Green alga</name>
    <dbReference type="NCBI Taxonomy" id="554065"/>
    <lineage>
        <taxon>Eukaryota</taxon>
        <taxon>Viridiplantae</taxon>
        <taxon>Chlorophyta</taxon>
        <taxon>core chlorophytes</taxon>
        <taxon>Trebouxiophyceae</taxon>
        <taxon>Chlorellales</taxon>
        <taxon>Chlorellaceae</taxon>
        <taxon>Chlorella clade</taxon>
        <taxon>Chlorella</taxon>
    </lineage>
</organism>
<dbReference type="GO" id="GO:0006487">
    <property type="term" value="P:protein N-linked glycosylation"/>
    <property type="evidence" value="ECO:0007669"/>
    <property type="project" value="TreeGrafter"/>
</dbReference>
<comment type="pathway">
    <text evidence="2">Protein modification; protein glycosylation.</text>
</comment>
<dbReference type="EMBL" id="GL433839">
    <property type="protein sequence ID" value="EFN57602.1"/>
    <property type="molecule type" value="Genomic_DNA"/>
</dbReference>
<keyword evidence="5" id="KW-0808">Transferase</keyword>
<feature type="transmembrane region" description="Helical" evidence="10">
    <location>
        <begin position="324"/>
        <end position="345"/>
    </location>
</feature>
<feature type="transmembrane region" description="Helical" evidence="10">
    <location>
        <begin position="248"/>
        <end position="276"/>
    </location>
</feature>
<evidence type="ECO:0000256" key="3">
    <source>
        <dbReference type="ARBA" id="ARBA00007063"/>
    </source>
</evidence>
<sequence>RLLSAFLNIIHDCDETYNYLEPLHYILFGSGMQTWEYSSQFALRSYLYLLLHAPPAVAPALLLGAGRKLAGFYLLKAALGLASAATEAWLYRAVARRYRPAVAHALLLFLCVSSGMFAASTSMLPSTFTMYALTAAAAGMLEGRPYPVIAAAAIGVVWGWCVAGFAFLPYALWVLVAAPLLPAVGMLLLSLVGTLGPLVLVDRYFYGAWTASLWNFVRYNVVGGGDSALYGVEGPAFYLRNGFNNFQLLLPLALAAGGSGAMLCLLACVSPLYVWLAAITALPHKEERFLYVAYPLVCLAAAASFVSLLDLARRLLGAVLPRRAAALAVRAAAALFLAATCLLAISRTAALVINYGAPLQIYKHLPEASGPGQPVAVCVGAEWYRFPSAFFLPGDRCRLRFIKSGFTGLLPRQFDPGEGGTRAAPPHFNDRNREEAANYWPSAAGCAYAVTLQEEGQGQGGAFIDELGDTDDWEAVAALSFVDNARSPQLFRAFYLPRLSAVRNRHVQYVLLRR</sequence>
<gene>
    <name evidence="11" type="ORF">CHLNCDRAFT_7476</name>
</gene>
<feature type="transmembrane region" description="Helical" evidence="10">
    <location>
        <begin position="180"/>
        <end position="201"/>
    </location>
</feature>
<keyword evidence="7 10" id="KW-0256">Endoplasmic reticulum</keyword>
<dbReference type="OrthoDB" id="497541at2759"/>
<evidence type="ECO:0000256" key="1">
    <source>
        <dbReference type="ARBA" id="ARBA00004477"/>
    </source>
</evidence>
<reference evidence="11 12" key="1">
    <citation type="journal article" date="2010" name="Plant Cell">
        <title>The Chlorella variabilis NC64A genome reveals adaptation to photosymbiosis, coevolution with viruses, and cryptic sex.</title>
        <authorList>
            <person name="Blanc G."/>
            <person name="Duncan G."/>
            <person name="Agarkova I."/>
            <person name="Borodovsky M."/>
            <person name="Gurnon J."/>
            <person name="Kuo A."/>
            <person name="Lindquist E."/>
            <person name="Lucas S."/>
            <person name="Pangilinan J."/>
            <person name="Polle J."/>
            <person name="Salamov A."/>
            <person name="Terry A."/>
            <person name="Yamada T."/>
            <person name="Dunigan D.D."/>
            <person name="Grigoriev I.V."/>
            <person name="Claverie J.M."/>
            <person name="Van Etten J.L."/>
        </authorList>
    </citation>
    <scope>NUCLEOTIDE SEQUENCE [LARGE SCALE GENOMIC DNA]</scope>
    <source>
        <strain evidence="11 12">NC64A</strain>
    </source>
</reference>
<comment type="similarity">
    <text evidence="3 10">Belongs to the glycosyltransferase 22 family.</text>
</comment>
<dbReference type="UniPathway" id="UPA00378"/>
<dbReference type="eggNOG" id="KOG2515">
    <property type="taxonomic scope" value="Eukaryota"/>
</dbReference>
<keyword evidence="8 10" id="KW-1133">Transmembrane helix</keyword>
<dbReference type="KEGG" id="cvr:CHLNCDRAFT_7476"/>
<evidence type="ECO:0000256" key="9">
    <source>
        <dbReference type="ARBA" id="ARBA00023136"/>
    </source>
</evidence>
<dbReference type="Proteomes" id="UP000008141">
    <property type="component" value="Unassembled WGS sequence"/>
</dbReference>
<dbReference type="AlphaFoldDB" id="E1Z9Y6"/>
<dbReference type="GO" id="GO:0005789">
    <property type="term" value="C:endoplasmic reticulum membrane"/>
    <property type="evidence" value="ECO:0007669"/>
    <property type="project" value="UniProtKB-SubCell"/>
</dbReference>
<dbReference type="InParanoid" id="E1Z9Y6"/>
<keyword evidence="9 10" id="KW-0472">Membrane</keyword>
<dbReference type="GeneID" id="17357044"/>
<evidence type="ECO:0000256" key="4">
    <source>
        <dbReference type="ARBA" id="ARBA00022676"/>
    </source>
</evidence>
<evidence type="ECO:0000256" key="6">
    <source>
        <dbReference type="ARBA" id="ARBA00022692"/>
    </source>
</evidence>
<dbReference type="PANTHER" id="PTHR22760:SF2">
    <property type="entry name" value="ALPHA-1,2-MANNOSYLTRANSFERASE ALG9"/>
    <property type="match status" value="1"/>
</dbReference>
<evidence type="ECO:0000256" key="10">
    <source>
        <dbReference type="RuleBase" id="RU363075"/>
    </source>
</evidence>
<evidence type="ECO:0000256" key="5">
    <source>
        <dbReference type="ARBA" id="ARBA00022679"/>
    </source>
</evidence>
<dbReference type="FunCoup" id="E1Z9Y6">
    <property type="interactions" value="1828"/>
</dbReference>
<evidence type="ECO:0000313" key="12">
    <source>
        <dbReference type="Proteomes" id="UP000008141"/>
    </source>
</evidence>
<evidence type="ECO:0000313" key="11">
    <source>
        <dbReference type="EMBL" id="EFN57602.1"/>
    </source>
</evidence>
<dbReference type="STRING" id="554065.E1Z9Y6"/>
<keyword evidence="6 10" id="KW-0812">Transmembrane</keyword>
<dbReference type="InterPro" id="IPR005599">
    <property type="entry name" value="GPI_mannosylTrfase"/>
</dbReference>
<dbReference type="OMA" id="PRDMHAK"/>
<proteinExistence type="inferred from homology"/>
<keyword evidence="4 10" id="KW-0328">Glycosyltransferase</keyword>
<accession>E1Z9Y6</accession>
<feature type="non-terminal residue" evidence="11">
    <location>
        <position position="1"/>
    </location>
</feature>
<evidence type="ECO:0000256" key="2">
    <source>
        <dbReference type="ARBA" id="ARBA00004922"/>
    </source>
</evidence>
<dbReference type="Pfam" id="PF03901">
    <property type="entry name" value="Glyco_transf_22"/>
    <property type="match status" value="1"/>
</dbReference>